<dbReference type="InterPro" id="IPR036390">
    <property type="entry name" value="WH_DNA-bd_sf"/>
</dbReference>
<gene>
    <name evidence="6" type="ORF">DVZ84_21030</name>
</gene>
<dbReference type="Gene3D" id="3.30.450.40">
    <property type="match status" value="1"/>
</dbReference>
<evidence type="ECO:0000256" key="1">
    <source>
        <dbReference type="ARBA" id="ARBA00023015"/>
    </source>
</evidence>
<evidence type="ECO:0000313" key="6">
    <source>
        <dbReference type="EMBL" id="RDD87297.1"/>
    </source>
</evidence>
<dbReference type="SUPFAM" id="SSF55781">
    <property type="entry name" value="GAF domain-like"/>
    <property type="match status" value="1"/>
</dbReference>
<reference evidence="6 7" key="1">
    <citation type="submission" date="2018-07" db="EMBL/GenBank/DDBJ databases">
        <title>Genome guided investigation of antibiotics producing actinomycetales strain isolated from a Macau mangrove ecosystem.</title>
        <authorList>
            <person name="Hu D."/>
        </authorList>
    </citation>
    <scope>NUCLEOTIDE SEQUENCE [LARGE SCALE GENOMIC DNA]</scope>
    <source>
        <strain evidence="6 7">2297</strain>
    </source>
</reference>
<keyword evidence="2" id="KW-0238">DNA-binding</keyword>
<dbReference type="GO" id="GO:0003677">
    <property type="term" value="F:DNA binding"/>
    <property type="evidence" value="ECO:0007669"/>
    <property type="project" value="UniProtKB-KW"/>
</dbReference>
<comment type="caution">
    <text evidence="6">The sequence shown here is derived from an EMBL/GenBank/DDBJ whole genome shotgun (WGS) entry which is preliminary data.</text>
</comment>
<dbReference type="GO" id="GO:0045892">
    <property type="term" value="P:negative regulation of DNA-templated transcription"/>
    <property type="evidence" value="ECO:0007669"/>
    <property type="project" value="TreeGrafter"/>
</dbReference>
<dbReference type="GO" id="GO:0003700">
    <property type="term" value="F:DNA-binding transcription factor activity"/>
    <property type="evidence" value="ECO:0007669"/>
    <property type="project" value="TreeGrafter"/>
</dbReference>
<dbReference type="PANTHER" id="PTHR30136:SF24">
    <property type="entry name" value="HTH-TYPE TRANSCRIPTIONAL REPRESSOR ALLR"/>
    <property type="match status" value="1"/>
</dbReference>
<dbReference type="OrthoDB" id="5242615at2"/>
<dbReference type="InterPro" id="IPR050707">
    <property type="entry name" value="HTH_MetabolicPath_Reg"/>
</dbReference>
<dbReference type="PROSITE" id="PS51077">
    <property type="entry name" value="HTH_ICLR"/>
    <property type="match status" value="1"/>
</dbReference>
<protein>
    <submittedName>
        <fullName evidence="6">IclR family transcriptional regulator</fullName>
    </submittedName>
</protein>
<dbReference type="InterPro" id="IPR014757">
    <property type="entry name" value="Tscrpt_reg_IclR_C"/>
</dbReference>
<dbReference type="Gene3D" id="1.10.10.10">
    <property type="entry name" value="Winged helix-like DNA-binding domain superfamily/Winged helix DNA-binding domain"/>
    <property type="match status" value="1"/>
</dbReference>
<name>A0A369V3K6_9ACTN</name>
<dbReference type="InterPro" id="IPR036388">
    <property type="entry name" value="WH-like_DNA-bd_sf"/>
</dbReference>
<dbReference type="Pfam" id="PF09339">
    <property type="entry name" value="HTH_IclR"/>
    <property type="match status" value="1"/>
</dbReference>
<accession>A0A369V3K6</accession>
<proteinExistence type="predicted"/>
<dbReference type="PANTHER" id="PTHR30136">
    <property type="entry name" value="HELIX-TURN-HELIX TRANSCRIPTIONAL REGULATOR, ICLR FAMILY"/>
    <property type="match status" value="1"/>
</dbReference>
<keyword evidence="1" id="KW-0805">Transcription regulation</keyword>
<evidence type="ECO:0000256" key="3">
    <source>
        <dbReference type="ARBA" id="ARBA00023163"/>
    </source>
</evidence>
<dbReference type="SUPFAM" id="SSF46785">
    <property type="entry name" value="Winged helix' DNA-binding domain"/>
    <property type="match status" value="1"/>
</dbReference>
<dbReference type="InterPro" id="IPR005471">
    <property type="entry name" value="Tscrpt_reg_IclR_N"/>
</dbReference>
<sequence length="285" mass="30735">MRAPKSGQQALTGGFLAAIVKAGMHQRAQGETTVALQHRPTAPHHSAQDALRVLETVTRHSSGVTTTELGRRAGLDHDRLTALLRMLRREGYVEQTADGAYVTGEALARLGSADGREQAVRDKLQRTLDRLRDSVGAAVYISRYVDGEVSVTQYADSPATPKVNEWVDFKVSAHATAVGKSLLTQLDHAGRRDHLARHRMARLTSRTITSDKLLLSRLESQPPTVPVLDLQEYAVGTVCAAVPITAGASVGCLALSLPVEHAHRLREAADELNRSAAPVLLSLTI</sequence>
<dbReference type="InterPro" id="IPR029016">
    <property type="entry name" value="GAF-like_dom_sf"/>
</dbReference>
<evidence type="ECO:0000259" key="5">
    <source>
        <dbReference type="PROSITE" id="PS51078"/>
    </source>
</evidence>
<dbReference type="Pfam" id="PF01614">
    <property type="entry name" value="IclR_C"/>
    <property type="match status" value="1"/>
</dbReference>
<dbReference type="EMBL" id="QQBH01000013">
    <property type="protein sequence ID" value="RDD87297.1"/>
    <property type="molecule type" value="Genomic_DNA"/>
</dbReference>
<dbReference type="Proteomes" id="UP000253742">
    <property type="component" value="Unassembled WGS sequence"/>
</dbReference>
<evidence type="ECO:0000256" key="2">
    <source>
        <dbReference type="ARBA" id="ARBA00023125"/>
    </source>
</evidence>
<feature type="domain" description="HTH iclR-type" evidence="4">
    <location>
        <begin position="44"/>
        <end position="105"/>
    </location>
</feature>
<dbReference type="STRING" id="146923.Spa2297_12095"/>
<evidence type="ECO:0000259" key="4">
    <source>
        <dbReference type="PROSITE" id="PS51077"/>
    </source>
</evidence>
<dbReference type="AlphaFoldDB" id="A0A369V3K6"/>
<keyword evidence="3" id="KW-0804">Transcription</keyword>
<feature type="domain" description="IclR-ED" evidence="5">
    <location>
        <begin position="106"/>
        <end position="285"/>
    </location>
</feature>
<dbReference type="PROSITE" id="PS51078">
    <property type="entry name" value="ICLR_ED"/>
    <property type="match status" value="1"/>
</dbReference>
<organism evidence="6 7">
    <name type="scientific">Streptomyces parvulus</name>
    <dbReference type="NCBI Taxonomy" id="146923"/>
    <lineage>
        <taxon>Bacteria</taxon>
        <taxon>Bacillati</taxon>
        <taxon>Actinomycetota</taxon>
        <taxon>Actinomycetes</taxon>
        <taxon>Kitasatosporales</taxon>
        <taxon>Streptomycetaceae</taxon>
        <taxon>Streptomyces</taxon>
    </lineage>
</organism>
<evidence type="ECO:0000313" key="7">
    <source>
        <dbReference type="Proteomes" id="UP000253742"/>
    </source>
</evidence>